<sequence length="462" mass="49651">MVSSLRTDSSLSRSIVSSFLQFLSTVEAAPGQDTEGIEVAAQCLAEVFGINNQRPDERIRLISLIDLFNSAGVLHASDIKEHVPSAPTTPAGESSQSSASPSAGPEDELLLNQFNEGLDNAGFFEGTVQGTPEHEEKLKHAMSVLEEARKKVRSSVSAPSWSKYYTEDALVLAEAFKIQGNITLNALQYDTAIHLYTIAITLCRDNAIFHSNRAAALTANGNYEDAIADCHAAMKLDPLYSKAYSRLGLVYYAQGRLQDAIEKGFKKALELDPSSTSVRENLRAAELRLEEQQRTSQSQDSPTQGSSNQTSSSGFNTSSSTNAQIRDQIASLLPGLMNMATQFGQRVAQETQPSAGSNQGPGPNARDQSSGGQSGGGVNDNGAHREESEFRVDTLNGQELPPQYAGLMQSAFERIFGSSQGSQAGSQAGSRAGGWPLGTDDNNFPDTAVKNTSKRYRSKPRK</sequence>
<reference evidence="7" key="1">
    <citation type="submission" date="2016-03" db="EMBL/GenBank/DDBJ databases">
        <title>Mechanisms controlling the formation of the plant cell surface in tip-growing cells are functionally conserved among land plants.</title>
        <authorList>
            <person name="Honkanen S."/>
            <person name="Jones V.A."/>
            <person name="Morieri G."/>
            <person name="Champion C."/>
            <person name="Hetherington A.J."/>
            <person name="Kelly S."/>
            <person name="Saint-Marcoux D."/>
            <person name="Proust H."/>
            <person name="Prescott H."/>
            <person name="Dolan L."/>
        </authorList>
    </citation>
    <scope>NUCLEOTIDE SEQUENCE [LARGE SCALE GENOMIC DNA]</scope>
    <source>
        <tissue evidence="7">Whole gametophyte</tissue>
    </source>
</reference>
<keyword evidence="2" id="KW-0677">Repeat</keyword>
<dbReference type="AlphaFoldDB" id="A0A176WB28"/>
<proteinExistence type="inferred from homology"/>
<dbReference type="SUPFAM" id="SSF48452">
    <property type="entry name" value="TPR-like"/>
    <property type="match status" value="1"/>
</dbReference>
<dbReference type="GO" id="GO:0060090">
    <property type="term" value="F:molecular adaptor activity"/>
    <property type="evidence" value="ECO:0007669"/>
    <property type="project" value="TreeGrafter"/>
</dbReference>
<evidence type="ECO:0000256" key="1">
    <source>
        <dbReference type="ARBA" id="ARBA00008175"/>
    </source>
</evidence>
<dbReference type="GO" id="GO:0072380">
    <property type="term" value="C:TRC complex"/>
    <property type="evidence" value="ECO:0007669"/>
    <property type="project" value="TreeGrafter"/>
</dbReference>
<dbReference type="Gene3D" id="1.20.5.420">
    <property type="entry name" value="Immunoglobulin FC, subunit C"/>
    <property type="match status" value="1"/>
</dbReference>
<evidence type="ECO:0000256" key="5">
    <source>
        <dbReference type="SAM" id="MobiDB-lite"/>
    </source>
</evidence>
<evidence type="ECO:0000259" key="6">
    <source>
        <dbReference type="Pfam" id="PF16546"/>
    </source>
</evidence>
<dbReference type="GO" id="GO:0016020">
    <property type="term" value="C:membrane"/>
    <property type="evidence" value="ECO:0007669"/>
    <property type="project" value="TreeGrafter"/>
</dbReference>
<feature type="compositionally biased region" description="Polar residues" evidence="5">
    <location>
        <begin position="440"/>
        <end position="451"/>
    </location>
</feature>
<accession>A0A176WB28</accession>
<dbReference type="PANTHER" id="PTHR45831:SF2">
    <property type="entry name" value="LD24721P"/>
    <property type="match status" value="1"/>
</dbReference>
<dbReference type="InterPro" id="IPR047150">
    <property type="entry name" value="SGT"/>
</dbReference>
<name>A0A176WB28_MARPO</name>
<feature type="compositionally biased region" description="Low complexity" evidence="5">
    <location>
        <begin position="90"/>
        <end position="104"/>
    </location>
</feature>
<keyword evidence="8" id="KW-1185">Reference proteome</keyword>
<dbReference type="Pfam" id="PF13432">
    <property type="entry name" value="TPR_16"/>
    <property type="match status" value="1"/>
</dbReference>
<protein>
    <recommendedName>
        <fullName evidence="6">SGTA homodimerisation domain-containing protein</fullName>
    </recommendedName>
</protein>
<evidence type="ECO:0000313" key="8">
    <source>
        <dbReference type="Proteomes" id="UP000077202"/>
    </source>
</evidence>
<feature type="compositionally biased region" description="Polar residues" evidence="5">
    <location>
        <begin position="346"/>
        <end position="361"/>
    </location>
</feature>
<feature type="compositionally biased region" description="Low complexity" evidence="5">
    <location>
        <begin position="301"/>
        <end position="321"/>
    </location>
</feature>
<feature type="region of interest" description="Disordered" evidence="5">
    <location>
        <begin position="346"/>
        <end position="390"/>
    </location>
</feature>
<dbReference type="Pfam" id="PF16546">
    <property type="entry name" value="SGTA_dimer"/>
    <property type="match status" value="1"/>
</dbReference>
<dbReference type="Gene3D" id="1.25.40.10">
    <property type="entry name" value="Tetratricopeptide repeat domain"/>
    <property type="match status" value="1"/>
</dbReference>
<dbReference type="SMART" id="SM00028">
    <property type="entry name" value="TPR"/>
    <property type="match status" value="3"/>
</dbReference>
<dbReference type="GO" id="GO:0006620">
    <property type="term" value="P:post-translational protein targeting to endoplasmic reticulum membrane"/>
    <property type="evidence" value="ECO:0007669"/>
    <property type="project" value="TreeGrafter"/>
</dbReference>
<dbReference type="InterPro" id="IPR011990">
    <property type="entry name" value="TPR-like_helical_dom_sf"/>
</dbReference>
<dbReference type="InterPro" id="IPR019734">
    <property type="entry name" value="TPR_rpt"/>
</dbReference>
<evidence type="ECO:0000256" key="4">
    <source>
        <dbReference type="PROSITE-ProRule" id="PRU00339"/>
    </source>
</evidence>
<dbReference type="EMBL" id="LVLJ01001341">
    <property type="protein sequence ID" value="OAE30347.1"/>
    <property type="molecule type" value="Genomic_DNA"/>
</dbReference>
<evidence type="ECO:0000313" key="7">
    <source>
        <dbReference type="EMBL" id="OAE30347.1"/>
    </source>
</evidence>
<feature type="compositionally biased region" description="Low complexity" evidence="5">
    <location>
        <begin position="417"/>
        <end position="430"/>
    </location>
</feature>
<feature type="region of interest" description="Disordered" evidence="5">
    <location>
        <begin position="289"/>
        <end position="322"/>
    </location>
</feature>
<feature type="repeat" description="TPR" evidence="4">
    <location>
        <begin position="241"/>
        <end position="275"/>
    </location>
</feature>
<dbReference type="PANTHER" id="PTHR45831">
    <property type="entry name" value="LD24721P"/>
    <property type="match status" value="1"/>
</dbReference>
<organism evidence="7 8">
    <name type="scientific">Marchantia polymorpha subsp. ruderalis</name>
    <dbReference type="NCBI Taxonomy" id="1480154"/>
    <lineage>
        <taxon>Eukaryota</taxon>
        <taxon>Viridiplantae</taxon>
        <taxon>Streptophyta</taxon>
        <taxon>Embryophyta</taxon>
        <taxon>Marchantiophyta</taxon>
        <taxon>Marchantiopsida</taxon>
        <taxon>Marchantiidae</taxon>
        <taxon>Marchantiales</taxon>
        <taxon>Marchantiaceae</taxon>
        <taxon>Marchantia</taxon>
    </lineage>
</organism>
<dbReference type="Proteomes" id="UP000077202">
    <property type="component" value="Unassembled WGS sequence"/>
</dbReference>
<dbReference type="PROSITE" id="PS50005">
    <property type="entry name" value="TPR"/>
    <property type="match status" value="1"/>
</dbReference>
<gene>
    <name evidence="7" type="ORF">AXG93_4201s1490</name>
</gene>
<comment type="similarity">
    <text evidence="1">Belongs to the SGT family.</text>
</comment>
<feature type="region of interest" description="Disordered" evidence="5">
    <location>
        <begin position="416"/>
        <end position="462"/>
    </location>
</feature>
<feature type="domain" description="SGTA homodimerisation" evidence="6">
    <location>
        <begin position="14"/>
        <end position="67"/>
    </location>
</feature>
<keyword evidence="3 4" id="KW-0802">TPR repeat</keyword>
<dbReference type="InterPro" id="IPR032374">
    <property type="entry name" value="SGTA_dimer"/>
</dbReference>
<evidence type="ECO:0000256" key="3">
    <source>
        <dbReference type="ARBA" id="ARBA00022803"/>
    </source>
</evidence>
<feature type="compositionally biased region" description="Basic residues" evidence="5">
    <location>
        <begin position="452"/>
        <end position="462"/>
    </location>
</feature>
<comment type="caution">
    <text evidence="7">The sequence shown here is derived from an EMBL/GenBank/DDBJ whole genome shotgun (WGS) entry which is preliminary data.</text>
</comment>
<evidence type="ECO:0000256" key="2">
    <source>
        <dbReference type="ARBA" id="ARBA00022737"/>
    </source>
</evidence>
<feature type="region of interest" description="Disordered" evidence="5">
    <location>
        <begin position="82"/>
        <end position="106"/>
    </location>
</feature>